<dbReference type="EMBL" id="MSDU01000029">
    <property type="protein sequence ID" value="OLN21869.1"/>
    <property type="molecule type" value="Genomic_DNA"/>
</dbReference>
<dbReference type="InterPro" id="IPR018540">
    <property type="entry name" value="Spo0E-like"/>
</dbReference>
<accession>A0A1Q8Q3E8</accession>
<evidence type="ECO:0000313" key="2">
    <source>
        <dbReference type="Proteomes" id="UP000185568"/>
    </source>
</evidence>
<evidence type="ECO:0000313" key="1">
    <source>
        <dbReference type="EMBL" id="OLN21869.1"/>
    </source>
</evidence>
<dbReference type="Pfam" id="PF09388">
    <property type="entry name" value="SpoOE-like"/>
    <property type="match status" value="1"/>
</dbReference>
<organism evidence="1 2">
    <name type="scientific">Domibacillus antri</name>
    <dbReference type="NCBI Taxonomy" id="1714264"/>
    <lineage>
        <taxon>Bacteria</taxon>
        <taxon>Bacillati</taxon>
        <taxon>Bacillota</taxon>
        <taxon>Bacilli</taxon>
        <taxon>Bacillales</taxon>
        <taxon>Bacillaceae</taxon>
        <taxon>Domibacillus</taxon>
    </lineage>
</organism>
<gene>
    <name evidence="1" type="ORF">BTO30_12690</name>
</gene>
<dbReference type="GO" id="GO:0043937">
    <property type="term" value="P:regulation of sporulation"/>
    <property type="evidence" value="ECO:0007669"/>
    <property type="project" value="InterPro"/>
</dbReference>
<comment type="caution">
    <text evidence="1">The sequence shown here is derived from an EMBL/GenBank/DDBJ whole genome shotgun (WGS) entry which is preliminary data.</text>
</comment>
<reference evidence="1 2" key="1">
    <citation type="submission" date="2016-12" db="EMBL/GenBank/DDBJ databases">
        <title>Domibacillus antri genome sequencing.</title>
        <authorList>
            <person name="Verma A."/>
            <person name="Krishnamurthi S."/>
        </authorList>
    </citation>
    <scope>NUCLEOTIDE SEQUENCE [LARGE SCALE GENOMIC DNA]</scope>
    <source>
        <strain evidence="1 2">XD80</strain>
    </source>
</reference>
<proteinExistence type="predicted"/>
<dbReference type="AlphaFoldDB" id="A0A1Q8Q3E8"/>
<evidence type="ECO:0008006" key="3">
    <source>
        <dbReference type="Google" id="ProtNLM"/>
    </source>
</evidence>
<protein>
    <recommendedName>
        <fullName evidence="3">Spo0E family sporulation regulatory protein-aspartic acid phosphatase</fullName>
    </recommendedName>
</protein>
<dbReference type="GO" id="GO:0046983">
    <property type="term" value="F:protein dimerization activity"/>
    <property type="evidence" value="ECO:0007669"/>
    <property type="project" value="InterPro"/>
</dbReference>
<dbReference type="InterPro" id="IPR036638">
    <property type="entry name" value="HLH_DNA-bd_sf"/>
</dbReference>
<name>A0A1Q8Q3E8_9BACI</name>
<dbReference type="InterPro" id="IPR037208">
    <property type="entry name" value="Spo0E-like_sf"/>
</dbReference>
<dbReference type="OrthoDB" id="1684520at2"/>
<keyword evidence="2" id="KW-1185">Reference proteome</keyword>
<dbReference type="SUPFAM" id="SSF140500">
    <property type="entry name" value="BAS1536-like"/>
    <property type="match status" value="1"/>
</dbReference>
<sequence length="54" mass="6347">MQVKGAPCDLTKRINSLRFLMIRAGRQNGLGSQEVLRYSEELDKLIMEFQLRHR</sequence>
<dbReference type="Proteomes" id="UP000185568">
    <property type="component" value="Unassembled WGS sequence"/>
</dbReference>
<dbReference type="STRING" id="1714264.BTO30_12690"/>
<dbReference type="Gene3D" id="4.10.280.10">
    <property type="entry name" value="Helix-loop-helix DNA-binding domain"/>
    <property type="match status" value="1"/>
</dbReference>